<feature type="transmembrane region" description="Helical" evidence="1">
    <location>
        <begin position="82"/>
        <end position="98"/>
    </location>
</feature>
<dbReference type="AlphaFoldDB" id="A0A0H5DS68"/>
<feature type="transmembrane region" description="Helical" evidence="1">
    <location>
        <begin position="247"/>
        <end position="265"/>
    </location>
</feature>
<dbReference type="InterPro" id="IPR030191">
    <property type="entry name" value="CodB"/>
</dbReference>
<feature type="transmembrane region" description="Helical" evidence="1">
    <location>
        <begin position="12"/>
        <end position="31"/>
    </location>
</feature>
<evidence type="ECO:0000256" key="1">
    <source>
        <dbReference type="SAM" id="Phobius"/>
    </source>
</evidence>
<name>A0A0H5DS68_9BACT</name>
<dbReference type="PANTHER" id="PTHR30569">
    <property type="entry name" value="CYTOSINE TRANSPORTER CODB"/>
    <property type="match status" value="1"/>
</dbReference>
<gene>
    <name evidence="2" type="ORF">ELAC_2212</name>
</gene>
<proteinExistence type="predicted"/>
<feature type="transmembrane region" description="Helical" evidence="1">
    <location>
        <begin position="37"/>
        <end position="61"/>
    </location>
</feature>
<feature type="transmembrane region" description="Helical" evidence="1">
    <location>
        <begin position="173"/>
        <end position="194"/>
    </location>
</feature>
<dbReference type="EMBL" id="CWGJ01000028">
    <property type="protein sequence ID" value="CRX39532.1"/>
    <property type="molecule type" value="Genomic_DNA"/>
</dbReference>
<feature type="transmembrane region" description="Helical" evidence="1">
    <location>
        <begin position="343"/>
        <end position="361"/>
    </location>
</feature>
<dbReference type="Proteomes" id="UP000220251">
    <property type="component" value="Unassembled WGS sequence"/>
</dbReference>
<evidence type="ECO:0000313" key="3">
    <source>
        <dbReference type="Proteomes" id="UP000220251"/>
    </source>
</evidence>
<organism evidence="2 3">
    <name type="scientific">Estrella lausannensis</name>
    <dbReference type="NCBI Taxonomy" id="483423"/>
    <lineage>
        <taxon>Bacteria</taxon>
        <taxon>Pseudomonadati</taxon>
        <taxon>Chlamydiota</taxon>
        <taxon>Chlamydiia</taxon>
        <taxon>Parachlamydiales</taxon>
        <taxon>Candidatus Criblamydiaceae</taxon>
        <taxon>Estrella</taxon>
    </lineage>
</organism>
<feature type="transmembrane region" description="Helical" evidence="1">
    <location>
        <begin position="308"/>
        <end position="331"/>
    </location>
</feature>
<dbReference type="PANTHER" id="PTHR30569:SF0">
    <property type="entry name" value="CYTOSINE PERMEASE"/>
    <property type="match status" value="1"/>
</dbReference>
<reference evidence="3" key="1">
    <citation type="submission" date="2015-06" db="EMBL/GenBank/DDBJ databases">
        <authorList>
            <person name="Bertelli C."/>
        </authorList>
    </citation>
    <scope>NUCLEOTIDE SEQUENCE [LARGE SCALE GENOMIC DNA]</scope>
    <source>
        <strain evidence="3">CRIB-30</strain>
    </source>
</reference>
<protein>
    <submittedName>
        <fullName evidence="2">Putative cytosine permease</fullName>
    </submittedName>
</protein>
<keyword evidence="1" id="KW-0812">Transmembrane</keyword>
<feature type="transmembrane region" description="Helical" evidence="1">
    <location>
        <begin position="140"/>
        <end position="158"/>
    </location>
</feature>
<evidence type="ECO:0000313" key="2">
    <source>
        <dbReference type="EMBL" id="CRX39532.1"/>
    </source>
</evidence>
<sequence>MNYTSSWRHLAAVQIGGAVCLPIFVVGHAMAMEFGFLSALVAVVAGNGVLLLLGLSAANFAAKTRMNTTEAAAYTFGEVGRPYFALAIIISMMGWFAIQLDMMGLMAGKLLGIEATKGINLLIGSMITLAALRGYKGLETLANICLPLLIATVAYAVFDASKSPFTVTFEQEIAFGGVTVAMAAAIGAVIDMPTFFRMAKSSKDGLIAAAILFGVALPLLEGVGIYLAGHGQSENVADSLAGSSSSAVWKVWVALFILLAGWTTNNTNLYSAAISLKSLLHAQSEVKAQIALGIVGTLLSTLNLQDNLFVFLECLGVMLAAAGGVMLVNQFSYGAHSKVGNRLGLLAGVVVGSLAFFGLTLTGSSLVDALFTSGGVASFAKAYATKNRNKEMDCYEIC</sequence>
<keyword evidence="1" id="KW-1133">Transmembrane helix</keyword>
<dbReference type="Gene3D" id="1.10.4160.10">
    <property type="entry name" value="Hydantoin permease"/>
    <property type="match status" value="1"/>
</dbReference>
<keyword evidence="3" id="KW-1185">Reference proteome</keyword>
<keyword evidence="1" id="KW-0472">Membrane</keyword>
<dbReference type="GO" id="GO:0015209">
    <property type="term" value="F:cytosine transmembrane transporter activity"/>
    <property type="evidence" value="ECO:0007669"/>
    <property type="project" value="InterPro"/>
</dbReference>
<dbReference type="GO" id="GO:0005886">
    <property type="term" value="C:plasma membrane"/>
    <property type="evidence" value="ECO:0007669"/>
    <property type="project" value="TreeGrafter"/>
</dbReference>
<feature type="transmembrane region" description="Helical" evidence="1">
    <location>
        <begin position="118"/>
        <end position="135"/>
    </location>
</feature>
<accession>A0A0H5DS68</accession>
<feature type="transmembrane region" description="Helical" evidence="1">
    <location>
        <begin position="206"/>
        <end position="227"/>
    </location>
</feature>